<dbReference type="SUPFAM" id="SSF53756">
    <property type="entry name" value="UDP-Glycosyltransferase/glycogen phosphorylase"/>
    <property type="match status" value="1"/>
</dbReference>
<sequence>MTGLAGKGLQVLFIENTGVRSPRLSDLSRVMHRIKCSTGQIIQDIPPGVKIFSPLAVPLPYNSIAIRYNQSYISKHIKKFLHANNLQPSEVIFWSCLSTPVALSLMKRCAWGATVYDVVSDPKYIEPRLGPSEQIMLKLTDYTFFASATLLDQYHSATKNPLLFEDGFNLELRNSTALITEIEQLPQPRLLYIGGINKKLQVEAITKLAQHFKGGSIILVGPLSDGVEIPTSKNIHIYPPCNSYNDLAGFLRAADIGLIPYVQDRYAGAMHPAKINEYLVFGLPIVATSTPELERLANLWGDGFFYLYNDPLEVLKATEKALICDNEASRIKRKSWALSNDWDGRISRLMEILEQKI</sequence>
<keyword evidence="2" id="KW-1185">Reference proteome</keyword>
<comment type="caution">
    <text evidence="1">The sequence shown here is derived from an EMBL/GenBank/DDBJ whole genome shotgun (WGS) entry which is preliminary data.</text>
</comment>
<reference evidence="1 2" key="1">
    <citation type="journal article" date="2018" name="Environ. Microbiol.">
        <title>Novel energy conservation strategies and behaviour of Pelotomaculum schinkii driving syntrophic propionate catabolism.</title>
        <authorList>
            <person name="Hidalgo-Ahumada C.A.P."/>
            <person name="Nobu M.K."/>
            <person name="Narihiro T."/>
            <person name="Tamaki H."/>
            <person name="Liu W.T."/>
            <person name="Kamagata Y."/>
            <person name="Stams A.J.M."/>
            <person name="Imachi H."/>
            <person name="Sousa D.Z."/>
        </authorList>
    </citation>
    <scope>NUCLEOTIDE SEQUENCE [LARGE SCALE GENOMIC DNA]</scope>
    <source>
        <strain evidence="1 2">HH</strain>
    </source>
</reference>
<gene>
    <name evidence="1" type="primary">tuaH_1</name>
    <name evidence="1" type="ORF">Psch_03368</name>
</gene>
<name>A0A4Y7R6Y5_9FIRM</name>
<keyword evidence="1" id="KW-0808">Transferase</keyword>
<dbReference type="EMBL" id="QFGA01000003">
    <property type="protein sequence ID" value="TEB04607.1"/>
    <property type="molecule type" value="Genomic_DNA"/>
</dbReference>
<protein>
    <submittedName>
        <fullName evidence="1">Putative teichuronic acid biosynthesis glycosyltransferase TuaH</fullName>
        <ecNumber evidence="1">2.4.-.-</ecNumber>
    </submittedName>
</protein>
<keyword evidence="1" id="KW-0328">Glycosyltransferase</keyword>
<dbReference type="EC" id="2.4.-.-" evidence="1"/>
<dbReference type="GO" id="GO:0016757">
    <property type="term" value="F:glycosyltransferase activity"/>
    <property type="evidence" value="ECO:0007669"/>
    <property type="project" value="UniProtKB-KW"/>
</dbReference>
<evidence type="ECO:0000313" key="1">
    <source>
        <dbReference type="EMBL" id="TEB04607.1"/>
    </source>
</evidence>
<dbReference type="Proteomes" id="UP000298324">
    <property type="component" value="Unassembled WGS sequence"/>
</dbReference>
<accession>A0A4Y7R6Y5</accession>
<evidence type="ECO:0000313" key="2">
    <source>
        <dbReference type="Proteomes" id="UP000298324"/>
    </source>
</evidence>
<dbReference type="AlphaFoldDB" id="A0A4Y7R6Y5"/>
<organism evidence="1 2">
    <name type="scientific">Pelotomaculum schinkii</name>
    <dbReference type="NCBI Taxonomy" id="78350"/>
    <lineage>
        <taxon>Bacteria</taxon>
        <taxon>Bacillati</taxon>
        <taxon>Bacillota</taxon>
        <taxon>Clostridia</taxon>
        <taxon>Eubacteriales</taxon>
        <taxon>Desulfotomaculaceae</taxon>
        <taxon>Pelotomaculum</taxon>
    </lineage>
</organism>
<dbReference type="Gene3D" id="3.40.50.2000">
    <property type="entry name" value="Glycogen Phosphorylase B"/>
    <property type="match status" value="1"/>
</dbReference>
<proteinExistence type="predicted"/>